<dbReference type="Pfam" id="PF00561">
    <property type="entry name" value="Abhydrolase_1"/>
    <property type="match status" value="1"/>
</dbReference>
<accession>A0ABD3E2Q3</accession>
<feature type="domain" description="AB hydrolase-1" evidence="3">
    <location>
        <begin position="15"/>
        <end position="106"/>
    </location>
</feature>
<dbReference type="Proteomes" id="UP001632038">
    <property type="component" value="Unassembled WGS sequence"/>
</dbReference>
<dbReference type="InterPro" id="IPR035979">
    <property type="entry name" value="RBD_domain_sf"/>
</dbReference>
<dbReference type="Gene3D" id="3.40.50.1820">
    <property type="entry name" value="alpha/beta hydrolase"/>
    <property type="match status" value="1"/>
</dbReference>
<proteinExistence type="inferred from homology"/>
<dbReference type="InterPro" id="IPR000639">
    <property type="entry name" value="Epox_hydrolase-like"/>
</dbReference>
<comment type="caution">
    <text evidence="4">The sequence shown here is derived from an EMBL/GenBank/DDBJ whole genome shotgun (WGS) entry which is preliminary data.</text>
</comment>
<protein>
    <recommendedName>
        <fullName evidence="3">AB hydrolase-1 domain-containing protein</fullName>
    </recommendedName>
</protein>
<evidence type="ECO:0000256" key="1">
    <source>
        <dbReference type="ARBA" id="ARBA00022801"/>
    </source>
</evidence>
<dbReference type="InterPro" id="IPR000073">
    <property type="entry name" value="AB_hydrolase_1"/>
</dbReference>
<evidence type="ECO:0000259" key="3">
    <source>
        <dbReference type="Pfam" id="PF00561"/>
    </source>
</evidence>
<name>A0ABD3E2Q3_9LAMI</name>
<sequence>MESSTIPIAELGQGPIVLLIDGLPDFWYPWRYYMAHLAARGYRAVVPDLRVYDDTTGAPIDPYELSMSQVVGDLILLLNAISPYEEVVFVNGHGWGASVALNLCLTGARTFVNMTWARIPSEQLGSYGDNHYIREFQDQDYIEAEFTEVSTEEALTAAAAGLGTNPINPLLLEFEWMNEDYWPANNTINIHGIPGNVCKEDLVNYLSTFGVITHFECNWFGVDDFGNCTVKYETAEYKNAAMETLYTAPGMDWPEMTFHDAAVLHLCETCRYAR</sequence>
<dbReference type="EMBL" id="JAVIJP010000007">
    <property type="protein sequence ID" value="KAL3648664.1"/>
    <property type="molecule type" value="Genomic_DNA"/>
</dbReference>
<keyword evidence="1" id="KW-0378">Hydrolase</keyword>
<gene>
    <name evidence="4" type="ORF">CASFOL_005066</name>
    <name evidence="5" type="ORF">CASFOL_005067</name>
</gene>
<reference evidence="4" key="1">
    <citation type="journal article" date="2024" name="IScience">
        <title>Strigolactones Initiate the Formation of Haustorium-like Structures in Castilleja.</title>
        <authorList>
            <person name="Buerger M."/>
            <person name="Peterson D."/>
            <person name="Chory J."/>
        </authorList>
    </citation>
    <scope>NUCLEOTIDE SEQUENCE</scope>
    <source>
        <strain evidence="4">Tecolote</strain>
        <tissue evidence="4">Flower</tissue>
    </source>
</reference>
<evidence type="ECO:0000313" key="5">
    <source>
        <dbReference type="EMBL" id="KAL3648664.1"/>
    </source>
</evidence>
<dbReference type="InterPro" id="IPR029058">
    <property type="entry name" value="AB_hydrolase_fold"/>
</dbReference>
<dbReference type="SUPFAM" id="SSF53474">
    <property type="entry name" value="alpha/beta-Hydrolases"/>
    <property type="match status" value="1"/>
</dbReference>
<evidence type="ECO:0000256" key="2">
    <source>
        <dbReference type="ARBA" id="ARBA00038334"/>
    </source>
</evidence>
<dbReference type="SUPFAM" id="SSF54928">
    <property type="entry name" value="RNA-binding domain, RBD"/>
    <property type="match status" value="1"/>
</dbReference>
<dbReference type="PANTHER" id="PTHR43329">
    <property type="entry name" value="EPOXIDE HYDROLASE"/>
    <property type="match status" value="1"/>
</dbReference>
<dbReference type="AlphaFoldDB" id="A0ABD3E2Q3"/>
<dbReference type="GO" id="GO:0016787">
    <property type="term" value="F:hydrolase activity"/>
    <property type="evidence" value="ECO:0007669"/>
    <property type="project" value="UniProtKB-KW"/>
</dbReference>
<comment type="similarity">
    <text evidence="2">Belongs to the AB hydrolase superfamily. Epoxide hydrolase family.</text>
</comment>
<evidence type="ECO:0000313" key="6">
    <source>
        <dbReference type="Proteomes" id="UP001632038"/>
    </source>
</evidence>
<dbReference type="EMBL" id="JAVIJP010000007">
    <property type="protein sequence ID" value="KAL3648663.1"/>
    <property type="molecule type" value="Genomic_DNA"/>
</dbReference>
<evidence type="ECO:0000313" key="4">
    <source>
        <dbReference type="EMBL" id="KAL3648663.1"/>
    </source>
</evidence>
<dbReference type="PRINTS" id="PR00412">
    <property type="entry name" value="EPOXHYDRLASE"/>
</dbReference>
<organism evidence="4 6">
    <name type="scientific">Castilleja foliolosa</name>
    <dbReference type="NCBI Taxonomy" id="1961234"/>
    <lineage>
        <taxon>Eukaryota</taxon>
        <taxon>Viridiplantae</taxon>
        <taxon>Streptophyta</taxon>
        <taxon>Embryophyta</taxon>
        <taxon>Tracheophyta</taxon>
        <taxon>Spermatophyta</taxon>
        <taxon>Magnoliopsida</taxon>
        <taxon>eudicotyledons</taxon>
        <taxon>Gunneridae</taxon>
        <taxon>Pentapetalae</taxon>
        <taxon>asterids</taxon>
        <taxon>lamiids</taxon>
        <taxon>Lamiales</taxon>
        <taxon>Orobanchaceae</taxon>
        <taxon>Pedicularideae</taxon>
        <taxon>Castillejinae</taxon>
        <taxon>Castilleja</taxon>
    </lineage>
</organism>
<keyword evidence="6" id="KW-1185">Reference proteome</keyword>
<reference evidence="4" key="2">
    <citation type="submission" date="2024-11" db="EMBL/GenBank/DDBJ databases">
        <authorList>
            <person name="Burger M."/>
            <person name="Chory J."/>
        </authorList>
    </citation>
    <scope>NUCLEOTIDE SEQUENCE</scope>
    <source>
        <strain evidence="4">Tecolote</strain>
        <tissue evidence="4">Flower</tissue>
    </source>
</reference>